<dbReference type="Gene3D" id="3.30.950.30">
    <property type="entry name" value="Schlafen, AAA domain"/>
    <property type="match status" value="1"/>
</dbReference>
<gene>
    <name evidence="2" type="ORF">Cme02nite_59470</name>
</gene>
<dbReference type="Pfam" id="PF04326">
    <property type="entry name" value="SLFN_AlbA_2"/>
    <property type="match status" value="1"/>
</dbReference>
<protein>
    <recommendedName>
        <fullName evidence="1">Schlafen AlbA-2 domain-containing protein</fullName>
    </recommendedName>
</protein>
<reference evidence="2" key="1">
    <citation type="submission" date="2021-01" db="EMBL/GenBank/DDBJ databases">
        <title>Whole genome shotgun sequence of Catellatospora methionotrophica NBRC 14553.</title>
        <authorList>
            <person name="Komaki H."/>
            <person name="Tamura T."/>
        </authorList>
    </citation>
    <scope>NUCLEOTIDE SEQUENCE</scope>
    <source>
        <strain evidence="2">NBRC 14553</strain>
    </source>
</reference>
<accession>A0A8J3LFZ3</accession>
<sequence>MVYCQRPCLGIAVTEAAGSFSDVSLSRMTVINALASGKPDDLLGLPETSWLDFKSSPYPIKTDKGKYELCKDVAAFANAQGGLLVLGISTKKLDDQALEVADKRHPFPQSAADLNTWIDVLNEHLRPRVVVSHAWYPDPDSPDHYLVLDVEPVAESTRYVIVRRMINDRDKLAEGVVIPQRHGDRTVYLPPDDVYGLINEGLRARAWPQEQSQIIPVSDMALLAEESINEMEQMQDWADVPVLYLQSIPTGRAGLLREMFGGNGVQGALSHQDVLRRDGFNLADRTGRLRVLGGGLYLDQTRYALWVRPNGLLTAGLPATSDLLGWAMEQYSRRERINPWVLTEMTLEYFRIADDLIKPRVTGAVQHRIVARRFRGDEPRLLGAANFQLHMMISDAQPASADMLDLSWPAVGDPERDTYEALLRVYGLFGLDVEINRDVEDDRVPMSRFRERD</sequence>
<dbReference type="AlphaFoldDB" id="A0A8J3LFZ3"/>
<evidence type="ECO:0000313" key="3">
    <source>
        <dbReference type="Proteomes" id="UP000660339"/>
    </source>
</evidence>
<feature type="domain" description="Schlafen AlbA-2" evidence="1">
    <location>
        <begin position="47"/>
        <end position="133"/>
    </location>
</feature>
<name>A0A8J3LFZ3_9ACTN</name>
<proteinExistence type="predicted"/>
<comment type="caution">
    <text evidence="2">The sequence shown here is derived from an EMBL/GenBank/DDBJ whole genome shotgun (WGS) entry which is preliminary data.</text>
</comment>
<dbReference type="Proteomes" id="UP000660339">
    <property type="component" value="Unassembled WGS sequence"/>
</dbReference>
<evidence type="ECO:0000313" key="2">
    <source>
        <dbReference type="EMBL" id="GIG17615.1"/>
    </source>
</evidence>
<dbReference type="InterPro" id="IPR038461">
    <property type="entry name" value="Schlafen_AlbA_2_dom_sf"/>
</dbReference>
<organism evidence="2 3">
    <name type="scientific">Catellatospora methionotrophica</name>
    <dbReference type="NCBI Taxonomy" id="121620"/>
    <lineage>
        <taxon>Bacteria</taxon>
        <taxon>Bacillati</taxon>
        <taxon>Actinomycetota</taxon>
        <taxon>Actinomycetes</taxon>
        <taxon>Micromonosporales</taxon>
        <taxon>Micromonosporaceae</taxon>
        <taxon>Catellatospora</taxon>
    </lineage>
</organism>
<dbReference type="InterPro" id="IPR007421">
    <property type="entry name" value="Schlafen_AlbA_2_dom"/>
</dbReference>
<keyword evidence="3" id="KW-1185">Reference proteome</keyword>
<evidence type="ECO:0000259" key="1">
    <source>
        <dbReference type="Pfam" id="PF04326"/>
    </source>
</evidence>
<dbReference type="EMBL" id="BONJ01000034">
    <property type="protein sequence ID" value="GIG17615.1"/>
    <property type="molecule type" value="Genomic_DNA"/>
</dbReference>